<evidence type="ECO:0000259" key="2">
    <source>
        <dbReference type="PROSITE" id="PS51411"/>
    </source>
</evidence>
<feature type="region of interest" description="Disordered" evidence="1">
    <location>
        <begin position="1"/>
        <end position="132"/>
    </location>
</feature>
<dbReference type="SUPFAM" id="SSF52047">
    <property type="entry name" value="RNI-like"/>
    <property type="match status" value="1"/>
</dbReference>
<sequence length="1207" mass="133553">MENSPSGLVTPPLVSPRPIQSQKSSSSSSENNNNNSGGSNWKVVGSPPRRPLLSPPEERERHRTLQEADTTTVEAHYNNKPIATTTTLPVDTPDLADSSMSASIITESSSSSSSASSTSNPASPTMPQYKQGLPRIHTGKEMSSTGYQTAHSGSSSTQQGLFYAVGGPISPFARDFFTDDSAPQPMHFKSSSTGSLGSAALESLTFHSLLGEQGPSMLSAHSLGQEVGLKRGSLKHNGNTLESPLAMSSFAWDGQASRESSNAPTANNKACNRASAPADNLPSLGNPLDGRSTYYPLHMQTSRLTDDSNAGTPKTTRSMSFSEPSFSNAFGLGTTKSGYDQDDEDVLRYRPPLATMDEELEDPIEAPRMARTRSFSTSAALGSSVFSGGLSTSLFSGPGTQGPFSVSTGPLGGSALAMGNDAVSQRNRRFSGAGAAWPSSSGPDILPLNHRRSITSTSGYNAPIWESSGPFQPLPPTSERERQQDRQLIARRFSVAPSSGLQNYDAFLDEAESSSHSALGSFNRYPQDADAIQQSPRRHSVAVPGDSYLRSKTAPFDLTSTFDGLRLDDSERNSGHGWGASDGLLEEDEYQGDVGNTKNLGKGLSLDQLPHRGSLYMVEFKAGRSDLFYTSENSGLNLKTGDLVMVEADRGKDLGKITNDYITPQQIQALQAQQAENAVLQAQQDGGNGGHRAPKEIHPKRIFGLAQSSEIAQLVSKNQDEIEAMIMCQTKVRQKRLPMEVVNAEYQWDRRKLTFYFTAEKRIDFRELVRDLFKMYKTRIWMYALSSSMANNSSTGLQSLAPGILNSHDELETNNGQDRVWILDLFKKHGYHIRHLSVQWRVIVEAVYLGQTCTQLWSLTTNNFASSYTTKEMAEYEQIQEEGELTYEERMEPAVTGDFLSLDFVENPGLRSLELGWNLCELFDMSPEYVYTALAALPQLTVLDNRLNSVELDRVLESCPRLQTYRSYRTSGFRCFVGHEWLSLQTLELDILVDSQELLHLLKSLTGLLHLHLRGYRSESERCTNVGHLLGNRKSGIKLLYLPSMSKYWNEWLGKLVLPWLTDLIEYSSPELDPYVTMGLARHCKGFQAFLQETIQESTHYPYGFDPVPNVFRYLVETCLDLRLLDGVHHKIDLEDLESHEWVCSDLEELRCQFVGISRLAVSEEAILESAEGKNVDEDLKERQRLGREQQKTVYNRLSTFTPLTRP</sequence>
<evidence type="ECO:0000313" key="4">
    <source>
        <dbReference type="Proteomes" id="UP000707451"/>
    </source>
</evidence>
<dbReference type="AlphaFoldDB" id="A0A9P7XQ19"/>
<protein>
    <recommendedName>
        <fullName evidence="2">PSP1 C-terminal domain-containing protein</fullName>
    </recommendedName>
</protein>
<dbReference type="NCBIfam" id="NF041131">
    <property type="entry name" value="RicT_YaaT_fam"/>
    <property type="match status" value="1"/>
</dbReference>
<dbReference type="InterPro" id="IPR007557">
    <property type="entry name" value="PSP1_C"/>
</dbReference>
<dbReference type="GO" id="GO:0005737">
    <property type="term" value="C:cytoplasm"/>
    <property type="evidence" value="ECO:0007669"/>
    <property type="project" value="TreeGrafter"/>
</dbReference>
<comment type="caution">
    <text evidence="3">The sequence shown here is derived from an EMBL/GenBank/DDBJ whole genome shotgun (WGS) entry which is preliminary data.</text>
</comment>
<evidence type="ECO:0000256" key="1">
    <source>
        <dbReference type="SAM" id="MobiDB-lite"/>
    </source>
</evidence>
<accession>A0A9P7XQ19</accession>
<dbReference type="PANTHER" id="PTHR43830">
    <property type="entry name" value="PROTEIN PSP1"/>
    <property type="match status" value="1"/>
</dbReference>
<dbReference type="PROSITE" id="PS51411">
    <property type="entry name" value="PSP1_C"/>
    <property type="match status" value="1"/>
</dbReference>
<dbReference type="InterPro" id="IPR047767">
    <property type="entry name" value="PSP1-like"/>
</dbReference>
<feature type="domain" description="PSP1 C-terminal" evidence="2">
    <location>
        <begin position="700"/>
        <end position="785"/>
    </location>
</feature>
<dbReference type="Gene3D" id="3.80.10.10">
    <property type="entry name" value="Ribonuclease Inhibitor"/>
    <property type="match status" value="1"/>
</dbReference>
<organism evidence="3 4">
    <name type="scientific">Linnemannia hyalina</name>
    <dbReference type="NCBI Taxonomy" id="64524"/>
    <lineage>
        <taxon>Eukaryota</taxon>
        <taxon>Fungi</taxon>
        <taxon>Fungi incertae sedis</taxon>
        <taxon>Mucoromycota</taxon>
        <taxon>Mortierellomycotina</taxon>
        <taxon>Mortierellomycetes</taxon>
        <taxon>Mortierellales</taxon>
        <taxon>Mortierellaceae</taxon>
        <taxon>Linnemannia</taxon>
    </lineage>
</organism>
<reference evidence="3" key="1">
    <citation type="submission" date="2021-06" db="EMBL/GenBank/DDBJ databases">
        <title>Genome Sequence of Mortierella hyaline Strain SCG-10, a Cold-Adapted, Nitrate-Reducing Fungus Isolated from Soil in Minnesota, USA.</title>
        <authorList>
            <person name="Aldossari N."/>
        </authorList>
    </citation>
    <scope>NUCLEOTIDE SEQUENCE</scope>
    <source>
        <strain evidence="3">SCG-10</strain>
    </source>
</reference>
<feature type="compositionally biased region" description="Low complexity" evidence="1">
    <location>
        <begin position="24"/>
        <end position="40"/>
    </location>
</feature>
<dbReference type="OrthoDB" id="243127at2759"/>
<feature type="region of interest" description="Disordered" evidence="1">
    <location>
        <begin position="459"/>
        <end position="485"/>
    </location>
</feature>
<dbReference type="Pfam" id="PF04468">
    <property type="entry name" value="PSP1"/>
    <property type="match status" value="1"/>
</dbReference>
<dbReference type="InterPro" id="IPR032675">
    <property type="entry name" value="LRR_dom_sf"/>
</dbReference>
<dbReference type="PANTHER" id="PTHR43830:SF3">
    <property type="entry name" value="PROTEIN PSP1"/>
    <property type="match status" value="1"/>
</dbReference>
<feature type="region of interest" description="Disordered" evidence="1">
    <location>
        <begin position="253"/>
        <end position="326"/>
    </location>
</feature>
<feature type="compositionally biased region" description="Low complexity" evidence="1">
    <location>
        <begin position="83"/>
        <end position="127"/>
    </location>
</feature>
<feature type="compositionally biased region" description="Polar residues" evidence="1">
    <location>
        <begin position="257"/>
        <end position="270"/>
    </location>
</feature>
<evidence type="ECO:0000313" key="3">
    <source>
        <dbReference type="EMBL" id="KAG9064997.1"/>
    </source>
</evidence>
<dbReference type="EMBL" id="JAHRHY010000012">
    <property type="protein sequence ID" value="KAG9064997.1"/>
    <property type="molecule type" value="Genomic_DNA"/>
</dbReference>
<dbReference type="Proteomes" id="UP000707451">
    <property type="component" value="Unassembled WGS sequence"/>
</dbReference>
<name>A0A9P7XQ19_9FUNG</name>
<gene>
    <name evidence="3" type="ORF">KI688_002316</name>
</gene>
<feature type="compositionally biased region" description="Basic and acidic residues" evidence="1">
    <location>
        <begin position="56"/>
        <end position="66"/>
    </location>
</feature>
<proteinExistence type="predicted"/>
<feature type="compositionally biased region" description="Polar residues" evidence="1">
    <location>
        <begin position="299"/>
        <end position="326"/>
    </location>
</feature>
<keyword evidence="4" id="KW-1185">Reference proteome</keyword>